<dbReference type="AlphaFoldDB" id="A0A0G1C6Q9"/>
<feature type="domain" description="ChrB C-terminal" evidence="1">
    <location>
        <begin position="5"/>
        <end position="149"/>
    </location>
</feature>
<gene>
    <name evidence="2" type="ORF">UV58_C0025G0019</name>
</gene>
<evidence type="ECO:0000313" key="2">
    <source>
        <dbReference type="EMBL" id="KKS81242.1"/>
    </source>
</evidence>
<name>A0A0G1C6Q9_9BACT</name>
<dbReference type="SUPFAM" id="SSF64182">
    <property type="entry name" value="DHH phosphoesterases"/>
    <property type="match status" value="1"/>
</dbReference>
<reference evidence="2 3" key="1">
    <citation type="journal article" date="2015" name="Nature">
        <title>rRNA introns, odd ribosomes, and small enigmatic genomes across a large radiation of phyla.</title>
        <authorList>
            <person name="Brown C.T."/>
            <person name="Hug L.A."/>
            <person name="Thomas B.C."/>
            <person name="Sharon I."/>
            <person name="Castelle C.J."/>
            <person name="Singh A."/>
            <person name="Wilkins M.J."/>
            <person name="Williams K.H."/>
            <person name="Banfield J.F."/>
        </authorList>
    </citation>
    <scope>NUCLEOTIDE SEQUENCE [LARGE SCALE GENOMIC DNA]</scope>
</reference>
<dbReference type="InterPro" id="IPR038763">
    <property type="entry name" value="DHH_sf"/>
</dbReference>
<evidence type="ECO:0000259" key="1">
    <source>
        <dbReference type="Pfam" id="PF09828"/>
    </source>
</evidence>
<protein>
    <recommendedName>
        <fullName evidence="1">ChrB C-terminal domain-containing protein</fullName>
    </recommendedName>
</protein>
<proteinExistence type="predicted"/>
<sequence length="274" mass="30846">MKTIVTHFAPDLDGITSIWLLKTFLPEWKEAAIAFVPAGKTLQDTPVDSDLEVVHVDTGFGKFDHHQSNEDTCAALLVYESLGKKDEALERLLRVVNDVDHFREVFFPSPMSDVWDLSLGSIIDGMNMTMVNDPLSMIDGVMDCMDASYKIFQNKVWAEKEIKEKGVEFTTQFGTSLGIETVNREAVHVGQKMGYVIVVRKDPKIGSIQIKSIPKDEIDLTALYDEMRKLDPDATWFLHASKHMLLNGSAKNPDMKPTKLILNEVIEIVKKIYG</sequence>
<dbReference type="EMBL" id="LCFA01000025">
    <property type="protein sequence ID" value="KKS81242.1"/>
    <property type="molecule type" value="Genomic_DNA"/>
</dbReference>
<dbReference type="Pfam" id="PF09828">
    <property type="entry name" value="ChrB_C"/>
    <property type="match status" value="1"/>
</dbReference>
<dbReference type="InterPro" id="IPR018634">
    <property type="entry name" value="ChrB_C"/>
</dbReference>
<accession>A0A0G1C6Q9</accession>
<dbReference type="Proteomes" id="UP000034810">
    <property type="component" value="Unassembled WGS sequence"/>
</dbReference>
<comment type="caution">
    <text evidence="2">The sequence shown here is derived from an EMBL/GenBank/DDBJ whole genome shotgun (WGS) entry which is preliminary data.</text>
</comment>
<organism evidence="2 3">
    <name type="scientific">Candidatus Wolfebacteria bacterium GW2011_GWC1_43_10</name>
    <dbReference type="NCBI Taxonomy" id="1619011"/>
    <lineage>
        <taxon>Bacteria</taxon>
        <taxon>Candidatus Wolfeibacteriota</taxon>
    </lineage>
</organism>
<evidence type="ECO:0000313" key="3">
    <source>
        <dbReference type="Proteomes" id="UP000034810"/>
    </source>
</evidence>